<dbReference type="Pfam" id="PF00990">
    <property type="entry name" value="GGDEF"/>
    <property type="match status" value="1"/>
</dbReference>
<dbReference type="InterPro" id="IPR043128">
    <property type="entry name" value="Rev_trsase/Diguanyl_cyclase"/>
</dbReference>
<feature type="transmembrane region" description="Helical" evidence="4">
    <location>
        <begin position="294"/>
        <end position="310"/>
    </location>
</feature>
<evidence type="ECO:0000313" key="7">
    <source>
        <dbReference type="Proteomes" id="UP001576708"/>
    </source>
</evidence>
<feature type="transmembrane region" description="Helical" evidence="4">
    <location>
        <begin position="12"/>
        <end position="33"/>
    </location>
</feature>
<comment type="catalytic activity">
    <reaction evidence="2">
        <text>2 GTP = 3',3'-c-di-GMP + 2 diphosphate</text>
        <dbReference type="Rhea" id="RHEA:24898"/>
        <dbReference type="ChEBI" id="CHEBI:33019"/>
        <dbReference type="ChEBI" id="CHEBI:37565"/>
        <dbReference type="ChEBI" id="CHEBI:58805"/>
        <dbReference type="EC" id="2.7.7.65"/>
    </reaction>
</comment>
<proteinExistence type="predicted"/>
<dbReference type="CDD" id="cd12914">
    <property type="entry name" value="PDC1_DGC_like"/>
    <property type="match status" value="1"/>
</dbReference>
<organism evidence="6 7">
    <name type="scientific">Shewanella mangrovisoli</name>
    <dbReference type="NCBI Taxonomy" id="2864211"/>
    <lineage>
        <taxon>Bacteria</taxon>
        <taxon>Pseudomonadati</taxon>
        <taxon>Pseudomonadota</taxon>
        <taxon>Gammaproteobacteria</taxon>
        <taxon>Alteromonadales</taxon>
        <taxon>Shewanellaceae</taxon>
        <taxon>Shewanella</taxon>
    </lineage>
</organism>
<dbReference type="Gene3D" id="3.30.70.270">
    <property type="match status" value="1"/>
</dbReference>
<dbReference type="PROSITE" id="PS50887">
    <property type="entry name" value="GGDEF"/>
    <property type="match status" value="1"/>
</dbReference>
<keyword evidence="6" id="KW-0548">Nucleotidyltransferase</keyword>
<evidence type="ECO:0000256" key="3">
    <source>
        <dbReference type="SAM" id="Coils"/>
    </source>
</evidence>
<evidence type="ECO:0000256" key="1">
    <source>
        <dbReference type="ARBA" id="ARBA00012528"/>
    </source>
</evidence>
<name>A0ABV4VJ76_9GAMM</name>
<dbReference type="PANTHER" id="PTHR45138">
    <property type="entry name" value="REGULATORY COMPONENTS OF SENSORY TRANSDUCTION SYSTEM"/>
    <property type="match status" value="1"/>
</dbReference>
<protein>
    <recommendedName>
        <fullName evidence="1">diguanylate cyclase</fullName>
        <ecNumber evidence="1">2.7.7.65</ecNumber>
    </recommendedName>
</protein>
<dbReference type="Proteomes" id="UP001576708">
    <property type="component" value="Unassembled WGS sequence"/>
</dbReference>
<reference evidence="6 7" key="1">
    <citation type="submission" date="2024-09" db="EMBL/GenBank/DDBJ databases">
        <authorList>
            <person name="Zhang Y."/>
        </authorList>
    </citation>
    <scope>NUCLEOTIDE SEQUENCE [LARGE SCALE GENOMIC DNA]</scope>
    <source>
        <strain evidence="6 7">ZJ318</strain>
    </source>
</reference>
<dbReference type="PANTHER" id="PTHR45138:SF9">
    <property type="entry name" value="DIGUANYLATE CYCLASE DGCM-RELATED"/>
    <property type="match status" value="1"/>
</dbReference>
<gene>
    <name evidence="6" type="ORF">ACE02W_11125</name>
</gene>
<keyword evidence="3" id="KW-0175">Coiled coil</keyword>
<evidence type="ECO:0000256" key="2">
    <source>
        <dbReference type="ARBA" id="ARBA00034247"/>
    </source>
</evidence>
<dbReference type="GO" id="GO:0052621">
    <property type="term" value="F:diguanylate cyclase activity"/>
    <property type="evidence" value="ECO:0007669"/>
    <property type="project" value="UniProtKB-EC"/>
</dbReference>
<dbReference type="InterPro" id="IPR000160">
    <property type="entry name" value="GGDEF_dom"/>
</dbReference>
<comment type="caution">
    <text evidence="6">The sequence shown here is derived from an EMBL/GenBank/DDBJ whole genome shotgun (WGS) entry which is preliminary data.</text>
</comment>
<feature type="domain" description="GGDEF" evidence="5">
    <location>
        <begin position="428"/>
        <end position="555"/>
    </location>
</feature>
<dbReference type="RefSeq" id="WP_342201703.1">
    <property type="nucleotide sequence ID" value="NZ_JBCATE010000003.1"/>
</dbReference>
<keyword evidence="6" id="KW-0808">Transferase</keyword>
<keyword evidence="4" id="KW-0472">Membrane</keyword>
<accession>A0ABV4VJ76</accession>
<sequence>MSKFNWFNSLRYRLTFFFGGISLIFCLGFTSYLSSITSDKLLNAYANQLTMIGRSIETTISNNIDERAREISLLSKRALFSGASANYPQIRQNLDNIKASYEYYSWLGFADINGVVQYAADGTLEGHDVSKRPWFINGKTGVFIGDVHDAVLLAKVLNIDKNDPLRLIDFAAPVFDTNNNLLGVVATHSNWKWVNTVIESALARSQQQTGIDVQIVSRDDGILYPQASADQHLPQDLLPKDNSSQLIQWPDGHEYLTGVTTLKSTLMDQLGWRIVVRIPKNIALQEITELQRQLLWVSVIAVLLCLWFVYRMSISMSLPLERLITVTREIQAGKEQVKFPKSNGLIEISFLIDAIQKMTFSLLSHEKSLMEMNQTLENKVLERTKELESANQELERLSRRDPLTDLHNRRSAAEHIDSEFTRLKRFGLAYSILMVDIDHFKKINDTYGHETGDIVLVEVAKLLAQSVRKADLVARYGGEEFLIILTGTDSGDALTLAEKIRASINTTEFSVVKNVTASIGLSTVEQADETAYEVVRRADTALYLAKTTGRNKVCT</sequence>
<dbReference type="SMART" id="SM00267">
    <property type="entry name" value="GGDEF"/>
    <property type="match status" value="1"/>
</dbReference>
<dbReference type="Gene3D" id="3.30.450.20">
    <property type="entry name" value="PAS domain"/>
    <property type="match status" value="1"/>
</dbReference>
<feature type="coiled-coil region" evidence="3">
    <location>
        <begin position="373"/>
        <end position="400"/>
    </location>
</feature>
<evidence type="ECO:0000256" key="4">
    <source>
        <dbReference type="SAM" id="Phobius"/>
    </source>
</evidence>
<dbReference type="SUPFAM" id="SSF55073">
    <property type="entry name" value="Nucleotide cyclase"/>
    <property type="match status" value="1"/>
</dbReference>
<dbReference type="EMBL" id="JBHFGU010000003">
    <property type="protein sequence ID" value="MFB2620359.1"/>
    <property type="molecule type" value="Genomic_DNA"/>
</dbReference>
<dbReference type="CDD" id="cd01949">
    <property type="entry name" value="GGDEF"/>
    <property type="match status" value="1"/>
</dbReference>
<dbReference type="InterPro" id="IPR050469">
    <property type="entry name" value="Diguanylate_Cyclase"/>
</dbReference>
<dbReference type="EC" id="2.7.7.65" evidence="1"/>
<dbReference type="NCBIfam" id="TIGR00254">
    <property type="entry name" value="GGDEF"/>
    <property type="match status" value="1"/>
</dbReference>
<evidence type="ECO:0000259" key="5">
    <source>
        <dbReference type="PROSITE" id="PS50887"/>
    </source>
</evidence>
<keyword evidence="7" id="KW-1185">Reference proteome</keyword>
<dbReference type="InterPro" id="IPR029787">
    <property type="entry name" value="Nucleotide_cyclase"/>
</dbReference>
<keyword evidence="4" id="KW-0812">Transmembrane</keyword>
<keyword evidence="4" id="KW-1133">Transmembrane helix</keyword>
<evidence type="ECO:0000313" key="6">
    <source>
        <dbReference type="EMBL" id="MFB2620359.1"/>
    </source>
</evidence>
<dbReference type="Gene3D" id="6.10.340.10">
    <property type="match status" value="1"/>
</dbReference>